<dbReference type="RefSeq" id="WP_080318180.1">
    <property type="nucleotide sequence ID" value="NZ_MTBC01000002.1"/>
</dbReference>
<evidence type="ECO:0000259" key="13">
    <source>
        <dbReference type="Pfam" id="PF01288"/>
    </source>
</evidence>
<comment type="caution">
    <text evidence="15">The sequence shown here is derived from an EMBL/GenBank/DDBJ whole genome shotgun (WGS) entry which is preliminary data.</text>
</comment>
<name>A0A1V6LUD8_9FLAO</name>
<dbReference type="PANTHER" id="PTHR43071">
    <property type="entry name" value="2-AMINO-4-HYDROXY-6-HYDROXYMETHYLDIHYDROPTERIDINE PYROPHOSPHOKINASE"/>
    <property type="match status" value="1"/>
</dbReference>
<reference evidence="15 16" key="1">
    <citation type="submission" date="2016-12" db="EMBL/GenBank/DDBJ databases">
        <authorList>
            <person name="Song W.-J."/>
            <person name="Kurnit D.M."/>
        </authorList>
    </citation>
    <scope>NUCLEOTIDE SEQUENCE [LARGE SCALE GENOMIC DNA]</scope>
    <source>
        <strain evidence="15 16">HSG9</strain>
    </source>
</reference>
<dbReference type="Pfam" id="PF01712">
    <property type="entry name" value="dNK"/>
    <property type="match status" value="1"/>
</dbReference>
<dbReference type="CDD" id="cd00483">
    <property type="entry name" value="HPPK"/>
    <property type="match status" value="1"/>
</dbReference>
<dbReference type="UniPathway" id="UPA00077">
    <property type="reaction ID" value="UER00155"/>
</dbReference>
<organism evidence="15 16">
    <name type="scientific">Croceivirga radicis</name>
    <dbReference type="NCBI Taxonomy" id="1929488"/>
    <lineage>
        <taxon>Bacteria</taxon>
        <taxon>Pseudomonadati</taxon>
        <taxon>Bacteroidota</taxon>
        <taxon>Flavobacteriia</taxon>
        <taxon>Flavobacteriales</taxon>
        <taxon>Flavobacteriaceae</taxon>
        <taxon>Croceivirga</taxon>
    </lineage>
</organism>
<keyword evidence="5" id="KW-0808">Transferase</keyword>
<comment type="function">
    <text evidence="10">Catalyzes the transfer of pyrophosphate from adenosine triphosphate (ATP) to 6-hydroxymethyl-7,8-dihydropterin, an enzymatic step in folate biosynthesis pathway.</text>
</comment>
<dbReference type="AlphaFoldDB" id="A0A1V6LUD8"/>
<feature type="domain" description="7,8-dihydro-6-hydroxymethylpterin-pyrophosphokinase" evidence="13">
    <location>
        <begin position="8"/>
        <end position="136"/>
    </location>
</feature>
<dbReference type="InterPro" id="IPR031314">
    <property type="entry name" value="DNK_dom"/>
</dbReference>
<dbReference type="GO" id="GO:0046656">
    <property type="term" value="P:folic acid biosynthetic process"/>
    <property type="evidence" value="ECO:0007669"/>
    <property type="project" value="UniProtKB-KW"/>
</dbReference>
<evidence type="ECO:0000259" key="14">
    <source>
        <dbReference type="Pfam" id="PF01712"/>
    </source>
</evidence>
<dbReference type="InterPro" id="IPR000550">
    <property type="entry name" value="Hppk"/>
</dbReference>
<dbReference type="OrthoDB" id="9776634at2"/>
<keyword evidence="7 15" id="KW-0418">Kinase</keyword>
<dbReference type="GO" id="GO:0005524">
    <property type="term" value="F:ATP binding"/>
    <property type="evidence" value="ECO:0007669"/>
    <property type="project" value="UniProtKB-KW"/>
</dbReference>
<evidence type="ECO:0000256" key="5">
    <source>
        <dbReference type="ARBA" id="ARBA00022679"/>
    </source>
</evidence>
<feature type="domain" description="Deoxynucleoside kinase" evidence="14">
    <location>
        <begin position="181"/>
        <end position="374"/>
    </location>
</feature>
<evidence type="ECO:0000256" key="4">
    <source>
        <dbReference type="ARBA" id="ARBA00016218"/>
    </source>
</evidence>
<dbReference type="Gene3D" id="3.30.70.560">
    <property type="entry name" value="7,8-Dihydro-6-hydroxymethylpterin-pyrophosphokinase HPPK"/>
    <property type="match status" value="1"/>
</dbReference>
<dbReference type="InterPro" id="IPR035907">
    <property type="entry name" value="Hppk_sf"/>
</dbReference>
<dbReference type="GO" id="GO:0003848">
    <property type="term" value="F:2-amino-4-hydroxy-6-hydroxymethyldihydropteridine diphosphokinase activity"/>
    <property type="evidence" value="ECO:0007669"/>
    <property type="project" value="UniProtKB-EC"/>
</dbReference>
<evidence type="ECO:0000256" key="2">
    <source>
        <dbReference type="ARBA" id="ARBA00005810"/>
    </source>
</evidence>
<dbReference type="GO" id="GO:0046654">
    <property type="term" value="P:tetrahydrofolate biosynthetic process"/>
    <property type="evidence" value="ECO:0007669"/>
    <property type="project" value="UniProtKB-UniPathway"/>
</dbReference>
<dbReference type="Pfam" id="PF01288">
    <property type="entry name" value="HPPK"/>
    <property type="match status" value="1"/>
</dbReference>
<evidence type="ECO:0000256" key="3">
    <source>
        <dbReference type="ARBA" id="ARBA00013253"/>
    </source>
</evidence>
<dbReference type="EC" id="2.7.6.3" evidence="3"/>
<evidence type="ECO:0000256" key="9">
    <source>
        <dbReference type="ARBA" id="ARBA00022909"/>
    </source>
</evidence>
<evidence type="ECO:0000256" key="12">
    <source>
        <dbReference type="ARBA" id="ARBA00033413"/>
    </source>
</evidence>
<protein>
    <recommendedName>
        <fullName evidence="4">2-amino-4-hydroxy-6-hydroxymethyldihydropteridine pyrophosphokinase</fullName>
        <ecNumber evidence="3">2.7.6.3</ecNumber>
    </recommendedName>
    <alternativeName>
        <fullName evidence="11">6-hydroxymethyl-7,8-dihydropterin pyrophosphokinase</fullName>
    </alternativeName>
    <alternativeName>
        <fullName evidence="12">7,8-dihydro-6-hydroxymethylpterin-pyrophosphokinase</fullName>
    </alternativeName>
</protein>
<dbReference type="Proteomes" id="UP000191680">
    <property type="component" value="Unassembled WGS sequence"/>
</dbReference>
<comment type="pathway">
    <text evidence="1">Cofactor biosynthesis; tetrahydrofolate biosynthesis; 2-amino-4-hydroxy-6-hydroxymethyl-7,8-dihydropteridine diphosphate from 7,8-dihydroneopterin triphosphate: step 4/4.</text>
</comment>
<dbReference type="InterPro" id="IPR027417">
    <property type="entry name" value="P-loop_NTPase"/>
</dbReference>
<accession>A0A1V6LUD8</accession>
<evidence type="ECO:0000313" key="15">
    <source>
        <dbReference type="EMBL" id="OQD43792.1"/>
    </source>
</evidence>
<dbReference type="SUPFAM" id="SSF52540">
    <property type="entry name" value="P-loop containing nucleoside triphosphate hydrolases"/>
    <property type="match status" value="1"/>
</dbReference>
<dbReference type="GO" id="GO:0016301">
    <property type="term" value="F:kinase activity"/>
    <property type="evidence" value="ECO:0007669"/>
    <property type="project" value="UniProtKB-KW"/>
</dbReference>
<dbReference type="SUPFAM" id="SSF55083">
    <property type="entry name" value="6-hydroxymethyl-7,8-dihydropterin pyrophosphokinase, HPPK"/>
    <property type="match status" value="1"/>
</dbReference>
<gene>
    <name evidence="15" type="ORF">BUL40_04070</name>
</gene>
<comment type="similarity">
    <text evidence="2">Belongs to the HPPK family.</text>
</comment>
<keyword evidence="9" id="KW-0289">Folate biosynthesis</keyword>
<evidence type="ECO:0000256" key="11">
    <source>
        <dbReference type="ARBA" id="ARBA00029766"/>
    </source>
</evidence>
<keyword evidence="6" id="KW-0547">Nucleotide-binding</keyword>
<evidence type="ECO:0000256" key="7">
    <source>
        <dbReference type="ARBA" id="ARBA00022777"/>
    </source>
</evidence>
<proteinExistence type="inferred from homology"/>
<evidence type="ECO:0000256" key="8">
    <source>
        <dbReference type="ARBA" id="ARBA00022840"/>
    </source>
</evidence>
<sequence length="381" mass="44736">MSTEKTVYISIGSNTGNRYVHLQKAIFEMGKRLGPVLDISAIYENEAVGFDGGLFYNACLSLNTKFGPNQVLAQLLQLEKEMGRERVEGQGYVSRPIDLDILYYGEEIVNNQNLTLPHPRLQERSFVLKPLADIAPQFYHPLLQKDTRNLLMELRDKNPLVKTKLKLYKDRNHFFSRLQLISIEGNIGAGKTTLSQMIADDFNAKLVLERFADNPFLPKFYKDQNRYAFALEMSFLADRYQQFMDDTSQFDLFKQFMVSDYDIFKSLIFAKVTLQQDEFDLYRRVFNVMYKEVRKPDVYVYLYQNTERLLEQIQKRGRSYEQDIKPDYLNTINKSYMDFLKSYPEQNALIIDMQDLDFVENRADYEVILDAIETKILSKYS</sequence>
<evidence type="ECO:0000256" key="6">
    <source>
        <dbReference type="ARBA" id="ARBA00022741"/>
    </source>
</evidence>
<dbReference type="PANTHER" id="PTHR43071:SF1">
    <property type="entry name" value="2-AMINO-4-HYDROXY-6-HYDROXYMETHYLDIHYDROPTERIDINE PYROPHOSPHOKINASE"/>
    <property type="match status" value="1"/>
</dbReference>
<evidence type="ECO:0000313" key="16">
    <source>
        <dbReference type="Proteomes" id="UP000191680"/>
    </source>
</evidence>
<dbReference type="Gene3D" id="3.40.50.300">
    <property type="entry name" value="P-loop containing nucleotide triphosphate hydrolases"/>
    <property type="match status" value="1"/>
</dbReference>
<keyword evidence="8" id="KW-0067">ATP-binding</keyword>
<dbReference type="EMBL" id="MTBC01000002">
    <property type="protein sequence ID" value="OQD43792.1"/>
    <property type="molecule type" value="Genomic_DNA"/>
</dbReference>
<dbReference type="CDD" id="cd01673">
    <property type="entry name" value="dNK"/>
    <property type="match status" value="1"/>
</dbReference>
<keyword evidence="16" id="KW-1185">Reference proteome</keyword>
<evidence type="ECO:0000256" key="10">
    <source>
        <dbReference type="ARBA" id="ARBA00029409"/>
    </source>
</evidence>
<dbReference type="NCBIfam" id="TIGR01498">
    <property type="entry name" value="folK"/>
    <property type="match status" value="1"/>
</dbReference>
<evidence type="ECO:0000256" key="1">
    <source>
        <dbReference type="ARBA" id="ARBA00005051"/>
    </source>
</evidence>